<dbReference type="InterPro" id="IPR001647">
    <property type="entry name" value="HTH_TetR"/>
</dbReference>
<dbReference type="SUPFAM" id="SSF46689">
    <property type="entry name" value="Homeodomain-like"/>
    <property type="match status" value="1"/>
</dbReference>
<dbReference type="RefSeq" id="WP_015947794.1">
    <property type="nucleotide sequence ID" value="NC_011768.1"/>
</dbReference>
<dbReference type="Gene3D" id="1.10.357.10">
    <property type="entry name" value="Tetracycline Repressor, domain 2"/>
    <property type="match status" value="1"/>
</dbReference>
<evidence type="ECO:0000259" key="5">
    <source>
        <dbReference type="PROSITE" id="PS50977"/>
    </source>
</evidence>
<feature type="DNA-binding region" description="H-T-H motif" evidence="4">
    <location>
        <begin position="39"/>
        <end position="58"/>
    </location>
</feature>
<dbReference type="KEGG" id="dal:Dalk_3044"/>
<evidence type="ECO:0000256" key="4">
    <source>
        <dbReference type="PROSITE-ProRule" id="PRU00335"/>
    </source>
</evidence>
<keyword evidence="1" id="KW-0805">Transcription regulation</keyword>
<keyword evidence="3" id="KW-0804">Transcription</keyword>
<feature type="domain" description="HTH tetR-type" evidence="5">
    <location>
        <begin position="16"/>
        <end position="76"/>
    </location>
</feature>
<dbReference type="InterPro" id="IPR011075">
    <property type="entry name" value="TetR_C"/>
</dbReference>
<keyword evidence="7" id="KW-1185">Reference proteome</keyword>
<dbReference type="PANTHER" id="PTHR47506:SF6">
    <property type="entry name" value="HTH-TYPE TRANSCRIPTIONAL REPRESSOR NEMR"/>
    <property type="match status" value="1"/>
</dbReference>
<dbReference type="eggNOG" id="COG1309">
    <property type="taxonomic scope" value="Bacteria"/>
</dbReference>
<dbReference type="InterPro" id="IPR036271">
    <property type="entry name" value="Tet_transcr_reg_TetR-rel_C_sf"/>
</dbReference>
<dbReference type="PANTHER" id="PTHR47506">
    <property type="entry name" value="TRANSCRIPTIONAL REGULATORY PROTEIN"/>
    <property type="match status" value="1"/>
</dbReference>
<dbReference type="PRINTS" id="PR00455">
    <property type="entry name" value="HTHTETR"/>
</dbReference>
<reference evidence="6 7" key="1">
    <citation type="journal article" date="2012" name="Environ. Microbiol.">
        <title>The genome sequence of Desulfatibacillum alkenivorans AK-01: a blueprint for anaerobic alkane oxidation.</title>
        <authorList>
            <person name="Callaghan A.V."/>
            <person name="Morris B.E."/>
            <person name="Pereira I.A."/>
            <person name="McInerney M.J."/>
            <person name="Austin R.N."/>
            <person name="Groves J.T."/>
            <person name="Kukor J.J."/>
            <person name="Suflita J.M."/>
            <person name="Young L.Y."/>
            <person name="Zylstra G.J."/>
            <person name="Wawrik B."/>
        </authorList>
    </citation>
    <scope>NUCLEOTIDE SEQUENCE [LARGE SCALE GENOMIC DNA]</scope>
    <source>
        <strain evidence="6 7">AK-01</strain>
    </source>
</reference>
<dbReference type="HOGENOM" id="CLU_069356_28_1_7"/>
<dbReference type="SUPFAM" id="SSF48498">
    <property type="entry name" value="Tetracyclin repressor-like, C-terminal domain"/>
    <property type="match status" value="1"/>
</dbReference>
<dbReference type="PROSITE" id="PS50977">
    <property type="entry name" value="HTH_TETR_2"/>
    <property type="match status" value="1"/>
</dbReference>
<proteinExistence type="predicted"/>
<evidence type="ECO:0000256" key="2">
    <source>
        <dbReference type="ARBA" id="ARBA00023125"/>
    </source>
</evidence>
<evidence type="ECO:0000256" key="1">
    <source>
        <dbReference type="ARBA" id="ARBA00023015"/>
    </source>
</evidence>
<evidence type="ECO:0000313" key="7">
    <source>
        <dbReference type="Proteomes" id="UP000000739"/>
    </source>
</evidence>
<dbReference type="Pfam" id="PF00440">
    <property type="entry name" value="TetR_N"/>
    <property type="match status" value="1"/>
</dbReference>
<accession>B8FBI1</accession>
<protein>
    <submittedName>
        <fullName evidence="6">Transcriptional regulator, TetR family</fullName>
    </submittedName>
</protein>
<keyword evidence="2 4" id="KW-0238">DNA-binding</keyword>
<dbReference type="EMBL" id="CP001322">
    <property type="protein sequence ID" value="ACL04734.1"/>
    <property type="molecule type" value="Genomic_DNA"/>
</dbReference>
<dbReference type="Pfam" id="PF16925">
    <property type="entry name" value="TetR_C_13"/>
    <property type="match status" value="1"/>
</dbReference>
<dbReference type="AlphaFoldDB" id="B8FBI1"/>
<dbReference type="InterPro" id="IPR009057">
    <property type="entry name" value="Homeodomain-like_sf"/>
</dbReference>
<dbReference type="Proteomes" id="UP000000739">
    <property type="component" value="Chromosome"/>
</dbReference>
<gene>
    <name evidence="6" type="ordered locus">Dalk_3044</name>
</gene>
<evidence type="ECO:0000313" key="6">
    <source>
        <dbReference type="EMBL" id="ACL04734.1"/>
    </source>
</evidence>
<evidence type="ECO:0000256" key="3">
    <source>
        <dbReference type="ARBA" id="ARBA00023163"/>
    </source>
</evidence>
<organism evidence="6 7">
    <name type="scientific">Desulfatibacillum aliphaticivorans</name>
    <dbReference type="NCBI Taxonomy" id="218208"/>
    <lineage>
        <taxon>Bacteria</taxon>
        <taxon>Pseudomonadati</taxon>
        <taxon>Thermodesulfobacteriota</taxon>
        <taxon>Desulfobacteria</taxon>
        <taxon>Desulfobacterales</taxon>
        <taxon>Desulfatibacillaceae</taxon>
        <taxon>Desulfatibacillum</taxon>
    </lineage>
</organism>
<sequence length="221" mass="25479">MKWFRKNTVMTSKRKQDAKTRLLRAGAKIVIQKGFNDTGLQEILDAARVPKGSFYFYFKSKEDYGLHLIDFYADFFDRHARGHFKGEEGPYIPKIEAFLDWQGDYMEAVGYQGGCPFGNLGQEMGDRNENFRTRLLEIFDRQRRLLAGVLEKARVAGEIRPDIDCVQMAEHIICAWQGTLIQMKLSQNSYSRKVFKQNIFGGLLAPPPDFSIGADERRQHV</sequence>
<dbReference type="GO" id="GO:0003677">
    <property type="term" value="F:DNA binding"/>
    <property type="evidence" value="ECO:0007669"/>
    <property type="project" value="UniProtKB-UniRule"/>
</dbReference>
<name>B8FBI1_DESAL</name>